<dbReference type="AlphaFoldDB" id="A0A176WHQ4"/>
<name>A0A176WHQ4_MARPO</name>
<sequence length="130" mass="14389">MLPKNLCAIICLQLLKNEERSSEATCFHPTPCMYRPPQSKPINRMCPPLGSPMPETSEVKIRRIRVPEDVEVLAPIALRQLLAKAPLQEAFRVARMPDDVSGMPDALQDDAFVLDAAQESGYVEQGVAIC</sequence>
<evidence type="ECO:0000313" key="2">
    <source>
        <dbReference type="Proteomes" id="UP000077202"/>
    </source>
</evidence>
<reference evidence="1" key="1">
    <citation type="submission" date="2016-03" db="EMBL/GenBank/DDBJ databases">
        <title>Mechanisms controlling the formation of the plant cell surface in tip-growing cells are functionally conserved among land plants.</title>
        <authorList>
            <person name="Honkanen S."/>
            <person name="Jones V.A."/>
            <person name="Morieri G."/>
            <person name="Champion C."/>
            <person name="Hetherington A.J."/>
            <person name="Kelly S."/>
            <person name="Saint-Marcoux D."/>
            <person name="Proust H."/>
            <person name="Prescott H."/>
            <person name="Dolan L."/>
        </authorList>
    </citation>
    <scope>NUCLEOTIDE SEQUENCE [LARGE SCALE GENOMIC DNA]</scope>
    <source>
        <tissue evidence="1">Whole gametophyte</tissue>
    </source>
</reference>
<dbReference type="Proteomes" id="UP000077202">
    <property type="component" value="Unassembled WGS sequence"/>
</dbReference>
<keyword evidence="2" id="KW-1185">Reference proteome</keyword>
<protein>
    <submittedName>
        <fullName evidence="1">Uncharacterized protein</fullName>
    </submittedName>
</protein>
<dbReference type="EMBL" id="LVLJ01000956">
    <property type="protein sequence ID" value="OAE31862.1"/>
    <property type="molecule type" value="Genomic_DNA"/>
</dbReference>
<gene>
    <name evidence="1" type="ORF">AXG93_2788s1020</name>
</gene>
<accession>A0A176WHQ4</accession>
<proteinExistence type="predicted"/>
<organism evidence="1 2">
    <name type="scientific">Marchantia polymorpha subsp. ruderalis</name>
    <dbReference type="NCBI Taxonomy" id="1480154"/>
    <lineage>
        <taxon>Eukaryota</taxon>
        <taxon>Viridiplantae</taxon>
        <taxon>Streptophyta</taxon>
        <taxon>Embryophyta</taxon>
        <taxon>Marchantiophyta</taxon>
        <taxon>Marchantiopsida</taxon>
        <taxon>Marchantiidae</taxon>
        <taxon>Marchantiales</taxon>
        <taxon>Marchantiaceae</taxon>
        <taxon>Marchantia</taxon>
    </lineage>
</organism>
<evidence type="ECO:0000313" key="1">
    <source>
        <dbReference type="EMBL" id="OAE31862.1"/>
    </source>
</evidence>
<comment type="caution">
    <text evidence="1">The sequence shown here is derived from an EMBL/GenBank/DDBJ whole genome shotgun (WGS) entry which is preliminary data.</text>
</comment>